<protein>
    <recommendedName>
        <fullName evidence="4">AP2/ERF domain-containing protein</fullName>
    </recommendedName>
</protein>
<dbReference type="InterPro" id="IPR050913">
    <property type="entry name" value="AP2/ERF_ERF"/>
</dbReference>
<feature type="domain" description="AP2/ERF" evidence="4">
    <location>
        <begin position="100"/>
        <end position="157"/>
    </location>
</feature>
<evidence type="ECO:0000256" key="3">
    <source>
        <dbReference type="ARBA" id="ARBA00023163"/>
    </source>
</evidence>
<comment type="caution">
    <text evidence="5">The sequence shown here is derived from an EMBL/GenBank/DDBJ whole genome shotgun (WGS) entry which is preliminary data.</text>
</comment>
<dbReference type="GO" id="GO:0003700">
    <property type="term" value="F:DNA-binding transcription factor activity"/>
    <property type="evidence" value="ECO:0007669"/>
    <property type="project" value="InterPro"/>
</dbReference>
<keyword evidence="1" id="KW-0805">Transcription regulation</keyword>
<organism evidence="5">
    <name type="scientific">marine sediment metagenome</name>
    <dbReference type="NCBI Taxonomy" id="412755"/>
    <lineage>
        <taxon>unclassified sequences</taxon>
        <taxon>metagenomes</taxon>
        <taxon>ecological metagenomes</taxon>
    </lineage>
</organism>
<dbReference type="CDD" id="cd00018">
    <property type="entry name" value="AP2"/>
    <property type="match status" value="1"/>
</dbReference>
<evidence type="ECO:0000259" key="4">
    <source>
        <dbReference type="PROSITE" id="PS51032"/>
    </source>
</evidence>
<dbReference type="InterPro" id="IPR044925">
    <property type="entry name" value="His-Me_finger_sf"/>
</dbReference>
<dbReference type="InterPro" id="IPR016177">
    <property type="entry name" value="DNA-bd_dom_sf"/>
</dbReference>
<reference evidence="5" key="1">
    <citation type="journal article" date="2015" name="Nature">
        <title>Complex archaea that bridge the gap between prokaryotes and eukaryotes.</title>
        <authorList>
            <person name="Spang A."/>
            <person name="Saw J.H."/>
            <person name="Jorgensen S.L."/>
            <person name="Zaremba-Niedzwiedzka K."/>
            <person name="Martijn J."/>
            <person name="Lind A.E."/>
            <person name="van Eijk R."/>
            <person name="Schleper C."/>
            <person name="Guy L."/>
            <person name="Ettema T.J."/>
        </authorList>
    </citation>
    <scope>NUCLEOTIDE SEQUENCE</scope>
</reference>
<keyword evidence="2" id="KW-0238">DNA-binding</keyword>
<name>A0A0F9TWN4_9ZZZZ</name>
<dbReference type="SUPFAM" id="SSF54171">
    <property type="entry name" value="DNA-binding domain"/>
    <property type="match status" value="1"/>
</dbReference>
<dbReference type="Gene3D" id="3.90.75.20">
    <property type="match status" value="1"/>
</dbReference>
<dbReference type="InterPro" id="IPR001471">
    <property type="entry name" value="AP2/ERF_dom"/>
</dbReference>
<evidence type="ECO:0000256" key="2">
    <source>
        <dbReference type="ARBA" id="ARBA00023125"/>
    </source>
</evidence>
<dbReference type="GO" id="GO:0003677">
    <property type="term" value="F:DNA binding"/>
    <property type="evidence" value="ECO:0007669"/>
    <property type="project" value="UniProtKB-KW"/>
</dbReference>
<gene>
    <name evidence="5" type="ORF">LCGC14_0277740</name>
</gene>
<dbReference type="PANTHER" id="PTHR31194:SF189">
    <property type="entry name" value="AP2_ERF DOMAIN-CONTAINING PROTEIN"/>
    <property type="match status" value="1"/>
</dbReference>
<dbReference type="SUPFAM" id="SSF54060">
    <property type="entry name" value="His-Me finger endonucleases"/>
    <property type="match status" value="1"/>
</dbReference>
<dbReference type="SMART" id="SM00380">
    <property type="entry name" value="AP2"/>
    <property type="match status" value="1"/>
</dbReference>
<evidence type="ECO:0000256" key="1">
    <source>
        <dbReference type="ARBA" id="ARBA00023015"/>
    </source>
</evidence>
<dbReference type="PROSITE" id="PS51032">
    <property type="entry name" value="AP2_ERF"/>
    <property type="match status" value="1"/>
</dbReference>
<dbReference type="InterPro" id="IPR036955">
    <property type="entry name" value="AP2/ERF_dom_sf"/>
</dbReference>
<dbReference type="PANTHER" id="PTHR31194">
    <property type="entry name" value="SHN SHINE , DNA BINDING / TRANSCRIPTION FACTOR"/>
    <property type="match status" value="1"/>
</dbReference>
<accession>A0A0F9TWN4</accession>
<dbReference type="EMBL" id="LAZR01000158">
    <property type="protein sequence ID" value="KKN85455.1"/>
    <property type="molecule type" value="Genomic_DNA"/>
</dbReference>
<proteinExistence type="predicted"/>
<dbReference type="AlphaFoldDB" id="A0A0F9TWN4"/>
<evidence type="ECO:0000313" key="5">
    <source>
        <dbReference type="EMBL" id="KKN85455.1"/>
    </source>
</evidence>
<keyword evidence="3" id="KW-0804">Transcription</keyword>
<sequence>MKQIKLTQGKVTQVDDEDYVYLSWFKWYAKKDKDVFYACRISRSEGKQTTVRMHRVIMNTPIGIQVDHIDRNGLNNCKSNLRNSTASVNNQNKKTWAKSGYKGVTYYPNRTRCFASRCRINNKRLHLGYFETAEEAARAYDTKVLELYGNNAGLNFKQ</sequence>
<dbReference type="Gene3D" id="3.30.730.10">
    <property type="entry name" value="AP2/ERF domain"/>
    <property type="match status" value="1"/>
</dbReference>